<accession>A0A7S3QUH7</accession>
<evidence type="ECO:0000313" key="6">
    <source>
        <dbReference type="EMBL" id="CAE0493139.1"/>
    </source>
</evidence>
<sequence length="233" mass="23786">MPLPPASASVALLDKAIGQLDAILGATTAQAVPKGSKGQAAPAKAAAPVPPPAQPAQQPAVTHEAHALYQKALLKVARVLEVEEVPNSDKLYKLAVDVGGEQRQVCAGLRQFVPREQLQGRLVVAVCNLKPAKLAGVASEAMLLAADREDASGRVVRMLEPPPGSQPGDQVFLEGGAPSTDAPKQVKGEVWKGVASALNVAKGHKASVAGVPLVTGKGAVTVPSDIPEGASIR</sequence>
<organism evidence="6">
    <name type="scientific">Dunaliella tertiolecta</name>
    <name type="common">Green alga</name>
    <dbReference type="NCBI Taxonomy" id="3047"/>
    <lineage>
        <taxon>Eukaryota</taxon>
        <taxon>Viridiplantae</taxon>
        <taxon>Chlorophyta</taxon>
        <taxon>core chlorophytes</taxon>
        <taxon>Chlorophyceae</taxon>
        <taxon>CS clade</taxon>
        <taxon>Chlamydomonadales</taxon>
        <taxon>Dunaliellaceae</taxon>
        <taxon>Dunaliella</taxon>
    </lineage>
</organism>
<keyword evidence="2 3" id="KW-0694">RNA-binding</keyword>
<dbReference type="PANTHER" id="PTHR11586">
    <property type="entry name" value="TRNA-AMINOACYLATION COFACTOR ARC1 FAMILY MEMBER"/>
    <property type="match status" value="1"/>
</dbReference>
<evidence type="ECO:0000256" key="4">
    <source>
        <dbReference type="SAM" id="MobiDB-lite"/>
    </source>
</evidence>
<evidence type="ECO:0000256" key="1">
    <source>
        <dbReference type="ARBA" id="ARBA00022555"/>
    </source>
</evidence>
<dbReference type="InterPro" id="IPR002547">
    <property type="entry name" value="tRNA-bd_dom"/>
</dbReference>
<dbReference type="SUPFAM" id="SSF50249">
    <property type="entry name" value="Nucleic acid-binding proteins"/>
    <property type="match status" value="1"/>
</dbReference>
<dbReference type="InterPro" id="IPR051270">
    <property type="entry name" value="Tyrosine-tRNA_ligase_regulator"/>
</dbReference>
<feature type="region of interest" description="Disordered" evidence="4">
    <location>
        <begin position="34"/>
        <end position="59"/>
    </location>
</feature>
<keyword evidence="1 3" id="KW-0820">tRNA-binding</keyword>
<dbReference type="GO" id="GO:0000049">
    <property type="term" value="F:tRNA binding"/>
    <property type="evidence" value="ECO:0007669"/>
    <property type="project" value="UniProtKB-UniRule"/>
</dbReference>
<proteinExistence type="predicted"/>
<feature type="domain" description="TRNA-binding" evidence="5">
    <location>
        <begin position="68"/>
        <end position="172"/>
    </location>
</feature>
<dbReference type="EMBL" id="HBIP01014204">
    <property type="protein sequence ID" value="CAE0493139.1"/>
    <property type="molecule type" value="Transcribed_RNA"/>
</dbReference>
<dbReference type="Pfam" id="PF01588">
    <property type="entry name" value="tRNA_bind"/>
    <property type="match status" value="1"/>
</dbReference>
<dbReference type="Gene3D" id="2.40.50.140">
    <property type="entry name" value="Nucleic acid-binding proteins"/>
    <property type="match status" value="1"/>
</dbReference>
<reference evidence="6" key="1">
    <citation type="submission" date="2021-01" db="EMBL/GenBank/DDBJ databases">
        <authorList>
            <person name="Corre E."/>
            <person name="Pelletier E."/>
            <person name="Niang G."/>
            <person name="Scheremetjew M."/>
            <person name="Finn R."/>
            <person name="Kale V."/>
            <person name="Holt S."/>
            <person name="Cochrane G."/>
            <person name="Meng A."/>
            <person name="Brown T."/>
            <person name="Cohen L."/>
        </authorList>
    </citation>
    <scope>NUCLEOTIDE SEQUENCE</scope>
    <source>
        <strain evidence="6">CCMP1320</strain>
    </source>
</reference>
<protein>
    <recommendedName>
        <fullName evidence="5">tRNA-binding domain-containing protein</fullName>
    </recommendedName>
</protein>
<dbReference type="InterPro" id="IPR012340">
    <property type="entry name" value="NA-bd_OB-fold"/>
</dbReference>
<name>A0A7S3QUH7_DUNTE</name>
<evidence type="ECO:0000256" key="2">
    <source>
        <dbReference type="ARBA" id="ARBA00022884"/>
    </source>
</evidence>
<evidence type="ECO:0000256" key="3">
    <source>
        <dbReference type="PROSITE-ProRule" id="PRU00209"/>
    </source>
</evidence>
<dbReference type="PANTHER" id="PTHR11586:SF37">
    <property type="entry name" value="TRNA-BINDING DOMAIN-CONTAINING PROTEIN"/>
    <property type="match status" value="1"/>
</dbReference>
<evidence type="ECO:0000259" key="5">
    <source>
        <dbReference type="PROSITE" id="PS50886"/>
    </source>
</evidence>
<dbReference type="PROSITE" id="PS50886">
    <property type="entry name" value="TRBD"/>
    <property type="match status" value="1"/>
</dbReference>
<dbReference type="AlphaFoldDB" id="A0A7S3QUH7"/>
<gene>
    <name evidence="6" type="ORF">DTER00134_LOCUS8212</name>
</gene>